<dbReference type="InterPro" id="IPR011008">
    <property type="entry name" value="Dimeric_a/b-barrel"/>
</dbReference>
<keyword evidence="3" id="KW-1185">Reference proteome</keyword>
<proteinExistence type="predicted"/>
<accession>A0ABP7C4J5</accession>
<protein>
    <submittedName>
        <fullName evidence="2">DUF1330 domain-containing protein</fullName>
    </submittedName>
</protein>
<gene>
    <name evidence="2" type="ORF">GCM10022267_77290</name>
</gene>
<dbReference type="Proteomes" id="UP001500711">
    <property type="component" value="Unassembled WGS sequence"/>
</dbReference>
<dbReference type="RefSeq" id="WP_346135722.1">
    <property type="nucleotide sequence ID" value="NZ_BAABBE010000034.1"/>
</dbReference>
<name>A0ABP7C4J5_9PSEU</name>
<dbReference type="InterPro" id="IPR010753">
    <property type="entry name" value="DUF1330"/>
</dbReference>
<dbReference type="PANTHER" id="PTHR41521">
    <property type="match status" value="1"/>
</dbReference>
<evidence type="ECO:0000259" key="1">
    <source>
        <dbReference type="Pfam" id="PF07045"/>
    </source>
</evidence>
<evidence type="ECO:0000313" key="3">
    <source>
        <dbReference type="Proteomes" id="UP001500711"/>
    </source>
</evidence>
<dbReference type="Gene3D" id="3.30.70.100">
    <property type="match status" value="1"/>
</dbReference>
<dbReference type="SUPFAM" id="SSF54909">
    <property type="entry name" value="Dimeric alpha+beta barrel"/>
    <property type="match status" value="1"/>
</dbReference>
<dbReference type="Pfam" id="PF07045">
    <property type="entry name" value="DUF1330"/>
    <property type="match status" value="1"/>
</dbReference>
<organism evidence="2 3">
    <name type="scientific">Lentzea roselyniae</name>
    <dbReference type="NCBI Taxonomy" id="531940"/>
    <lineage>
        <taxon>Bacteria</taxon>
        <taxon>Bacillati</taxon>
        <taxon>Actinomycetota</taxon>
        <taxon>Actinomycetes</taxon>
        <taxon>Pseudonocardiales</taxon>
        <taxon>Pseudonocardiaceae</taxon>
        <taxon>Lentzea</taxon>
    </lineage>
</organism>
<dbReference type="PANTHER" id="PTHR41521:SF4">
    <property type="entry name" value="BLR0684 PROTEIN"/>
    <property type="match status" value="1"/>
</dbReference>
<sequence length="94" mass="10783">MTAYVVIDLDIADEEGFQQYVDSVLPLIEKTGARNLLVDTKPLVLEGDWGPRTLVIHEYPSKEAVEEFWNSDEYQPLKELRRRYSTVKVVVGEA</sequence>
<evidence type="ECO:0000313" key="2">
    <source>
        <dbReference type="EMBL" id="GAA3679042.1"/>
    </source>
</evidence>
<reference evidence="3" key="1">
    <citation type="journal article" date="2019" name="Int. J. Syst. Evol. Microbiol.">
        <title>The Global Catalogue of Microorganisms (GCM) 10K type strain sequencing project: providing services to taxonomists for standard genome sequencing and annotation.</title>
        <authorList>
            <consortium name="The Broad Institute Genomics Platform"/>
            <consortium name="The Broad Institute Genome Sequencing Center for Infectious Disease"/>
            <person name="Wu L."/>
            <person name="Ma J."/>
        </authorList>
    </citation>
    <scope>NUCLEOTIDE SEQUENCE [LARGE SCALE GENOMIC DNA]</scope>
    <source>
        <strain evidence="3">JCM 17494</strain>
    </source>
</reference>
<feature type="domain" description="DUF1330" evidence="1">
    <location>
        <begin position="2"/>
        <end position="91"/>
    </location>
</feature>
<comment type="caution">
    <text evidence="2">The sequence shown here is derived from an EMBL/GenBank/DDBJ whole genome shotgun (WGS) entry which is preliminary data.</text>
</comment>
<dbReference type="EMBL" id="BAABBE010000034">
    <property type="protein sequence ID" value="GAA3679042.1"/>
    <property type="molecule type" value="Genomic_DNA"/>
</dbReference>